<dbReference type="EMBL" id="JABSTQ010009372">
    <property type="protein sequence ID" value="KAG0429870.1"/>
    <property type="molecule type" value="Genomic_DNA"/>
</dbReference>
<name>A0AC60Q7H0_IXOPE</name>
<reference evidence="1 2" key="1">
    <citation type="journal article" date="2020" name="Cell">
        <title>Large-Scale Comparative Analyses of Tick Genomes Elucidate Their Genetic Diversity and Vector Capacities.</title>
        <authorList>
            <consortium name="Tick Genome and Microbiome Consortium (TIGMIC)"/>
            <person name="Jia N."/>
            <person name="Wang J."/>
            <person name="Shi W."/>
            <person name="Du L."/>
            <person name="Sun Y."/>
            <person name="Zhan W."/>
            <person name="Jiang J.F."/>
            <person name="Wang Q."/>
            <person name="Zhang B."/>
            <person name="Ji P."/>
            <person name="Bell-Sakyi L."/>
            <person name="Cui X.M."/>
            <person name="Yuan T.T."/>
            <person name="Jiang B.G."/>
            <person name="Yang W.F."/>
            <person name="Lam T.T."/>
            <person name="Chang Q.C."/>
            <person name="Ding S.J."/>
            <person name="Wang X.J."/>
            <person name="Zhu J.G."/>
            <person name="Ruan X.D."/>
            <person name="Zhao L."/>
            <person name="Wei J.T."/>
            <person name="Ye R.Z."/>
            <person name="Que T.C."/>
            <person name="Du C.H."/>
            <person name="Zhou Y.H."/>
            <person name="Cheng J.X."/>
            <person name="Dai P.F."/>
            <person name="Guo W.B."/>
            <person name="Han X.H."/>
            <person name="Huang E.J."/>
            <person name="Li L.F."/>
            <person name="Wei W."/>
            <person name="Gao Y.C."/>
            <person name="Liu J.Z."/>
            <person name="Shao H.Z."/>
            <person name="Wang X."/>
            <person name="Wang C.C."/>
            <person name="Yang T.C."/>
            <person name="Huo Q.B."/>
            <person name="Li W."/>
            <person name="Chen H.Y."/>
            <person name="Chen S.E."/>
            <person name="Zhou L.G."/>
            <person name="Ni X.B."/>
            <person name="Tian J.H."/>
            <person name="Sheng Y."/>
            <person name="Liu T."/>
            <person name="Pan Y.S."/>
            <person name="Xia L.Y."/>
            <person name="Li J."/>
            <person name="Zhao F."/>
            <person name="Cao W.C."/>
        </authorList>
    </citation>
    <scope>NUCLEOTIDE SEQUENCE [LARGE SCALE GENOMIC DNA]</scope>
    <source>
        <strain evidence="1">Iper-2018</strain>
    </source>
</reference>
<comment type="caution">
    <text evidence="1">The sequence shown here is derived from an EMBL/GenBank/DDBJ whole genome shotgun (WGS) entry which is preliminary data.</text>
</comment>
<accession>A0AC60Q7H0</accession>
<evidence type="ECO:0000313" key="1">
    <source>
        <dbReference type="EMBL" id="KAG0429870.1"/>
    </source>
</evidence>
<evidence type="ECO:0000313" key="2">
    <source>
        <dbReference type="Proteomes" id="UP000805193"/>
    </source>
</evidence>
<proteinExistence type="predicted"/>
<protein>
    <submittedName>
        <fullName evidence="1">Uncharacterized protein</fullName>
    </submittedName>
</protein>
<gene>
    <name evidence="1" type="ORF">HPB47_023183</name>
</gene>
<keyword evidence="2" id="KW-1185">Reference proteome</keyword>
<dbReference type="Proteomes" id="UP000805193">
    <property type="component" value="Unassembled WGS sequence"/>
</dbReference>
<sequence length="1037" mass="115761">MATLRKRTRLASALDEFLSFVDELLIITAVTGDCCGGKERPKGMNFVESVARFFDDTEFVFDVAPTSCCTTEERCALSRFQAIPTGQIRAALGQISESAPLLYCHLEHYIAPSEQSSAILNAISWRLAANARRFQLRSEMHGERSADWTLATQFVVRIRVLQVVSPSLEMAQSSDKDAECARLLHKLCSVITGLPADAVSPLFEECSHVLGSSPWSHFASSEIDESRVAERINRLFIREHKEKEAVRFSDLHRRLRSPALQGVLQNRALVLAFLLEMKGKGPGGGQSSSGPPSMDGELLPLSLSRPHAPQPVAAATRGREQQRLSFVLTSEPAASLSTSRASSAHELEVVQGAVYALQGVSSSVVQFCDAPSELIVDPEGVVPSDMRSVTGRLTELGVLVRRIDGFCKNKQARRGLLSDALVGALQTELTEYYRLLALPDGQIQGAGEPADGAARYPLTLHSLTVMMMEPLATLRVLACLVKACQGLKGGMLASRMHAFLAHGDPQVSTLVRRLLVAVLHPWYGMLCRWVQTGQLEDVYHEFFIATNEGVPAESLWHDKYYLRKNMVPSFLSEAQARKILCTGKAVNFLLHVCQDQPTGPLLQDSHLEARTVQSLLEADRDDTFQQFLDQTYQERNRRVLAVLGSQFKLKEHLQALRQFLLLGQGDFVRHLMDVLDEQLSQPAVKLYQHSLSESVAEALRTTNAQFVDPEILERLEIKLLETNPGDVGWDVFSLFYRVDGPIASVFTPYSMSVYLRLFNHLWRAKHMEYVTTAAWKQQTMNRKLWTRDVPECLPVLHQCDILLAEMMHFMQQVQYYMVFEVIECAWAELEMRVDQAQDLDEVVKAHDDFLSALMTRALLDPESRDILSELRSIFDQVLRFNEVQEKLLTQLEQTRAGGGKQQPRSQRSIISEAQAAVRVISDTYQKLVQGFLVSLSCHDDINLQGLGFRLDFSEFYNLQNHQLRSSMTFQRRRKSLGSTGDNVDARGGAMFVVGETSRSTADDVDDEGDETSRSPRAHANVFVLTGAGPVVAWGCGG</sequence>
<organism evidence="1 2">
    <name type="scientific">Ixodes persulcatus</name>
    <name type="common">Taiga tick</name>
    <dbReference type="NCBI Taxonomy" id="34615"/>
    <lineage>
        <taxon>Eukaryota</taxon>
        <taxon>Metazoa</taxon>
        <taxon>Ecdysozoa</taxon>
        <taxon>Arthropoda</taxon>
        <taxon>Chelicerata</taxon>
        <taxon>Arachnida</taxon>
        <taxon>Acari</taxon>
        <taxon>Parasitiformes</taxon>
        <taxon>Ixodida</taxon>
        <taxon>Ixodoidea</taxon>
        <taxon>Ixodidae</taxon>
        <taxon>Ixodinae</taxon>
        <taxon>Ixodes</taxon>
    </lineage>
</organism>